<keyword evidence="4 5" id="KW-0067">ATP-binding</keyword>
<organism evidence="9 10">
    <name type="scientific">Labilithrix luteola</name>
    <dbReference type="NCBI Taxonomy" id="1391654"/>
    <lineage>
        <taxon>Bacteria</taxon>
        <taxon>Pseudomonadati</taxon>
        <taxon>Myxococcota</taxon>
        <taxon>Polyangia</taxon>
        <taxon>Polyangiales</taxon>
        <taxon>Labilitrichaceae</taxon>
        <taxon>Labilithrix</taxon>
    </lineage>
</organism>
<proteinExistence type="predicted"/>
<feature type="region of interest" description="Disordered" evidence="6">
    <location>
        <begin position="296"/>
        <end position="367"/>
    </location>
</feature>
<dbReference type="GO" id="GO:0005524">
    <property type="term" value="F:ATP binding"/>
    <property type="evidence" value="ECO:0007669"/>
    <property type="project" value="UniProtKB-UniRule"/>
</dbReference>
<dbReference type="EMBL" id="CP012333">
    <property type="protein sequence ID" value="AKU96633.1"/>
    <property type="molecule type" value="Genomic_DNA"/>
</dbReference>
<dbReference type="OrthoDB" id="9801841at2"/>
<keyword evidence="10" id="KW-1185">Reference proteome</keyword>
<dbReference type="PROSITE" id="PS00108">
    <property type="entry name" value="PROTEIN_KINASE_ST"/>
    <property type="match status" value="1"/>
</dbReference>
<dbReference type="PANTHER" id="PTHR43289">
    <property type="entry name" value="MITOGEN-ACTIVATED PROTEIN KINASE KINASE KINASE 20-RELATED"/>
    <property type="match status" value="1"/>
</dbReference>
<evidence type="ECO:0000313" key="9">
    <source>
        <dbReference type="EMBL" id="AKU96633.1"/>
    </source>
</evidence>
<dbReference type="RefSeq" id="WP_146647888.1">
    <property type="nucleotide sequence ID" value="NZ_CP012333.1"/>
</dbReference>
<feature type="region of interest" description="Disordered" evidence="6">
    <location>
        <begin position="401"/>
        <end position="490"/>
    </location>
</feature>
<keyword evidence="2 5" id="KW-0547">Nucleotide-binding</keyword>
<feature type="compositionally biased region" description="Low complexity" evidence="6">
    <location>
        <begin position="441"/>
        <end position="455"/>
    </location>
</feature>
<evidence type="ECO:0000256" key="7">
    <source>
        <dbReference type="SAM" id="Phobius"/>
    </source>
</evidence>
<reference evidence="9 10" key="1">
    <citation type="submission" date="2015-08" db="EMBL/GenBank/DDBJ databases">
        <authorList>
            <person name="Babu N.S."/>
            <person name="Beckwith C.J."/>
            <person name="Beseler K.G."/>
            <person name="Brison A."/>
            <person name="Carone J.V."/>
            <person name="Caskin T.P."/>
            <person name="Diamond M."/>
            <person name="Durham M.E."/>
            <person name="Foxe J.M."/>
            <person name="Go M."/>
            <person name="Henderson B.A."/>
            <person name="Jones I.B."/>
            <person name="McGettigan J.A."/>
            <person name="Micheletti S.J."/>
            <person name="Nasrallah M.E."/>
            <person name="Ortiz D."/>
            <person name="Piller C.R."/>
            <person name="Privatt S.R."/>
            <person name="Schneider S.L."/>
            <person name="Sharp S."/>
            <person name="Smith T.C."/>
            <person name="Stanton J.D."/>
            <person name="Ullery H.E."/>
            <person name="Wilson R.J."/>
            <person name="Serrano M.G."/>
            <person name="Buck G."/>
            <person name="Lee V."/>
            <person name="Wang Y."/>
            <person name="Carvalho R."/>
            <person name="Voegtly L."/>
            <person name="Shi R."/>
            <person name="Duckworth R."/>
            <person name="Johnson A."/>
            <person name="Loviza R."/>
            <person name="Walstead R."/>
            <person name="Shah Z."/>
            <person name="Kiflezghi M."/>
            <person name="Wade K."/>
            <person name="Ball S.L."/>
            <person name="Bradley K.W."/>
            <person name="Asai D.J."/>
            <person name="Bowman C.A."/>
            <person name="Russell D.A."/>
            <person name="Pope W.H."/>
            <person name="Jacobs-Sera D."/>
            <person name="Hendrix R.W."/>
            <person name="Hatfull G.F."/>
        </authorList>
    </citation>
    <scope>NUCLEOTIDE SEQUENCE [LARGE SCALE GENOMIC DNA]</scope>
    <source>
        <strain evidence="9 10">DSM 27648</strain>
    </source>
</reference>
<dbReference type="PROSITE" id="PS50011">
    <property type="entry name" value="PROTEIN_KINASE_DOM"/>
    <property type="match status" value="1"/>
</dbReference>
<dbReference type="AlphaFoldDB" id="A0A0K1PSW7"/>
<sequence length="490" mass="51752">MQIDVGLVIAGKYELVRLIGKGAMGEVWLATHNTLGGEFAIKLVEPSEDGEDETASGRFQLEAQVSAKLSRRTRHIVSVSDHGEENGLAYLVMEPLVGESLDARLKRTGALPLPEVVAIVGQIARALAIAHAEEIFHRDLKPANIFLTHDEDGRLVVKLLDFGIARTRKPFRTRSPFSTSKDMVLGTPSYMSPEQARGLDTLDYRCDIWALAVVAYEALALAIPWEGATVEDIFLSICTFRVVPIHTRRPDLPPWVDPIFRRAFAEDLGERFATATELAEALEQLVPPESVDAAIHSGSGASRLGSRPGSRPASRPASRAGSRPGSRPSIPQKPSSPSHPALEQNTSDPAPLVGDPTRSAHAHEDEKKRSNGWVLGLLAAFATVGLVALVVVALGRKSTSEASAATAPPPNPSHESLVDPPPPSMALAPSTPDPAPPPTSAPAAAAVPSTKASHAAHPRPNTPAAGQKSAVTGAAASSTPRAAASKSDVF</sequence>
<protein>
    <submittedName>
        <fullName evidence="9">Serine/threonine protein kinase</fullName>
    </submittedName>
</protein>
<evidence type="ECO:0000256" key="1">
    <source>
        <dbReference type="ARBA" id="ARBA00022679"/>
    </source>
</evidence>
<gene>
    <name evidence="9" type="ORF">AKJ09_03297</name>
</gene>
<evidence type="ECO:0000313" key="10">
    <source>
        <dbReference type="Proteomes" id="UP000064967"/>
    </source>
</evidence>
<evidence type="ECO:0000256" key="6">
    <source>
        <dbReference type="SAM" id="MobiDB-lite"/>
    </source>
</evidence>
<keyword evidence="3 9" id="KW-0418">Kinase</keyword>
<dbReference type="Gene3D" id="1.10.510.10">
    <property type="entry name" value="Transferase(Phosphotransferase) domain 1"/>
    <property type="match status" value="1"/>
</dbReference>
<dbReference type="CDD" id="cd14014">
    <property type="entry name" value="STKc_PknB_like"/>
    <property type="match status" value="1"/>
</dbReference>
<dbReference type="InterPro" id="IPR000719">
    <property type="entry name" value="Prot_kinase_dom"/>
</dbReference>
<evidence type="ECO:0000256" key="5">
    <source>
        <dbReference type="PROSITE-ProRule" id="PRU10141"/>
    </source>
</evidence>
<dbReference type="PANTHER" id="PTHR43289:SF6">
    <property type="entry name" value="SERINE_THREONINE-PROTEIN KINASE NEKL-3"/>
    <property type="match status" value="1"/>
</dbReference>
<dbReference type="GO" id="GO:0004674">
    <property type="term" value="F:protein serine/threonine kinase activity"/>
    <property type="evidence" value="ECO:0007669"/>
    <property type="project" value="UniProtKB-KW"/>
</dbReference>
<feature type="compositionally biased region" description="Low complexity" evidence="6">
    <location>
        <begin position="297"/>
        <end position="329"/>
    </location>
</feature>
<evidence type="ECO:0000256" key="3">
    <source>
        <dbReference type="ARBA" id="ARBA00022777"/>
    </source>
</evidence>
<keyword evidence="7" id="KW-0472">Membrane</keyword>
<dbReference type="InterPro" id="IPR008271">
    <property type="entry name" value="Ser/Thr_kinase_AS"/>
</dbReference>
<dbReference type="KEGG" id="llu:AKJ09_03297"/>
<evidence type="ECO:0000259" key="8">
    <source>
        <dbReference type="PROSITE" id="PS50011"/>
    </source>
</evidence>
<dbReference type="Pfam" id="PF00069">
    <property type="entry name" value="Pkinase"/>
    <property type="match status" value="1"/>
</dbReference>
<feature type="compositionally biased region" description="Polar residues" evidence="6">
    <location>
        <begin position="332"/>
        <end position="348"/>
    </location>
</feature>
<evidence type="ECO:0000256" key="4">
    <source>
        <dbReference type="ARBA" id="ARBA00022840"/>
    </source>
</evidence>
<feature type="compositionally biased region" description="Pro residues" evidence="6">
    <location>
        <begin position="431"/>
        <end position="440"/>
    </location>
</feature>
<keyword evidence="7" id="KW-0812">Transmembrane</keyword>
<dbReference type="Gene3D" id="3.30.200.20">
    <property type="entry name" value="Phosphorylase Kinase, domain 1"/>
    <property type="match status" value="1"/>
</dbReference>
<evidence type="ECO:0000256" key="2">
    <source>
        <dbReference type="ARBA" id="ARBA00022741"/>
    </source>
</evidence>
<feature type="binding site" evidence="5">
    <location>
        <position position="42"/>
    </location>
    <ligand>
        <name>ATP</name>
        <dbReference type="ChEBI" id="CHEBI:30616"/>
    </ligand>
</feature>
<keyword evidence="1" id="KW-0808">Transferase</keyword>
<accession>A0A0K1PSW7</accession>
<dbReference type="STRING" id="1391654.AKJ09_03297"/>
<keyword evidence="9" id="KW-0723">Serine/threonine-protein kinase</keyword>
<keyword evidence="7" id="KW-1133">Transmembrane helix</keyword>
<dbReference type="InterPro" id="IPR011009">
    <property type="entry name" value="Kinase-like_dom_sf"/>
</dbReference>
<dbReference type="PROSITE" id="PS00107">
    <property type="entry name" value="PROTEIN_KINASE_ATP"/>
    <property type="match status" value="1"/>
</dbReference>
<feature type="domain" description="Protein kinase" evidence="8">
    <location>
        <begin position="13"/>
        <end position="286"/>
    </location>
</feature>
<feature type="transmembrane region" description="Helical" evidence="7">
    <location>
        <begin position="373"/>
        <end position="394"/>
    </location>
</feature>
<dbReference type="InterPro" id="IPR017441">
    <property type="entry name" value="Protein_kinase_ATP_BS"/>
</dbReference>
<dbReference type="SMART" id="SM00220">
    <property type="entry name" value="S_TKc"/>
    <property type="match status" value="1"/>
</dbReference>
<feature type="compositionally biased region" description="Low complexity" evidence="6">
    <location>
        <begin position="474"/>
        <end position="490"/>
    </location>
</feature>
<dbReference type="Proteomes" id="UP000064967">
    <property type="component" value="Chromosome"/>
</dbReference>
<name>A0A0K1PSW7_9BACT</name>
<dbReference type="SUPFAM" id="SSF56112">
    <property type="entry name" value="Protein kinase-like (PK-like)"/>
    <property type="match status" value="1"/>
</dbReference>